<dbReference type="Gene3D" id="3.40.1620.10">
    <property type="entry name" value="YefM-like domain"/>
    <property type="match status" value="1"/>
</dbReference>
<dbReference type="InterPro" id="IPR006442">
    <property type="entry name" value="Antitoxin_Phd/YefM"/>
</dbReference>
<dbReference type="PANTHER" id="PTHR33713:SF10">
    <property type="entry name" value="ANTITOXIN YAFN"/>
    <property type="match status" value="1"/>
</dbReference>
<dbReference type="AlphaFoldDB" id="A0A6J6KRT6"/>
<comment type="similarity">
    <text evidence="1">Belongs to the phD/YefM antitoxin family.</text>
</comment>
<organism evidence="2">
    <name type="scientific">freshwater metagenome</name>
    <dbReference type="NCBI Taxonomy" id="449393"/>
    <lineage>
        <taxon>unclassified sequences</taxon>
        <taxon>metagenomes</taxon>
        <taxon>ecological metagenomes</taxon>
    </lineage>
</organism>
<evidence type="ECO:0000256" key="1">
    <source>
        <dbReference type="ARBA" id="ARBA00009981"/>
    </source>
</evidence>
<gene>
    <name evidence="2" type="ORF">UFOPK2237_00590</name>
</gene>
<dbReference type="PANTHER" id="PTHR33713">
    <property type="entry name" value="ANTITOXIN YAFN-RELATED"/>
    <property type="match status" value="1"/>
</dbReference>
<dbReference type="SUPFAM" id="SSF143120">
    <property type="entry name" value="YefM-like"/>
    <property type="match status" value="1"/>
</dbReference>
<dbReference type="EMBL" id="CAEZWI010000056">
    <property type="protein sequence ID" value="CAB4652212.1"/>
    <property type="molecule type" value="Genomic_DNA"/>
</dbReference>
<evidence type="ECO:0000313" key="2">
    <source>
        <dbReference type="EMBL" id="CAB4652212.1"/>
    </source>
</evidence>
<dbReference type="InterPro" id="IPR051405">
    <property type="entry name" value="phD/YefM_antitoxin"/>
</dbReference>
<protein>
    <submittedName>
        <fullName evidence="2">Unannotated protein</fullName>
    </submittedName>
</protein>
<name>A0A6J6KRT6_9ZZZZ</name>
<dbReference type="Pfam" id="PF02604">
    <property type="entry name" value="PhdYeFM_antitox"/>
    <property type="match status" value="1"/>
</dbReference>
<dbReference type="InterPro" id="IPR036165">
    <property type="entry name" value="YefM-like_sf"/>
</dbReference>
<reference evidence="2" key="1">
    <citation type="submission" date="2020-05" db="EMBL/GenBank/DDBJ databases">
        <authorList>
            <person name="Chiriac C."/>
            <person name="Salcher M."/>
            <person name="Ghai R."/>
            <person name="Kavagutti S V."/>
        </authorList>
    </citation>
    <scope>NUCLEOTIDE SEQUENCE</scope>
</reference>
<sequence length="82" mass="9047">MSTMSVTEARENFSEAIATSAVEAVFIQKHGENAAVLISPERYEELMDALEEIEDMAAYDSAMADPSPNIPWEEVKRQLGLA</sequence>
<proteinExistence type="inferred from homology"/>
<dbReference type="NCBIfam" id="TIGR01552">
    <property type="entry name" value="phd_fam"/>
    <property type="match status" value="1"/>
</dbReference>
<accession>A0A6J6KRT6</accession>